<dbReference type="OrthoDB" id="9807561at2"/>
<keyword evidence="2" id="KW-1185">Reference proteome</keyword>
<accession>A0A2U1AU70</accession>
<proteinExistence type="predicted"/>
<evidence type="ECO:0000313" key="2">
    <source>
        <dbReference type="Proteomes" id="UP000245466"/>
    </source>
</evidence>
<organism evidence="1 2">
    <name type="scientific">Pontibacter virosus</name>
    <dbReference type="NCBI Taxonomy" id="1765052"/>
    <lineage>
        <taxon>Bacteria</taxon>
        <taxon>Pseudomonadati</taxon>
        <taxon>Bacteroidota</taxon>
        <taxon>Cytophagia</taxon>
        <taxon>Cytophagales</taxon>
        <taxon>Hymenobacteraceae</taxon>
        <taxon>Pontibacter</taxon>
    </lineage>
</organism>
<dbReference type="Gene3D" id="3.30.2020.40">
    <property type="entry name" value="Uncharacterised protein PF10387, DUF2442"/>
    <property type="match status" value="1"/>
</dbReference>
<protein>
    <submittedName>
        <fullName evidence="1">Uncharacterized protein DUF2442</fullName>
    </submittedName>
</protein>
<name>A0A2U1AU70_9BACT</name>
<sequence length="77" mass="8784">MSILAKKSTPHAQKVWFIDSKMYVLLTDGRELGVPLEWFPKLRDASESERMNWRLIGGGIGIHWEDIDEDLSVSGLL</sequence>
<dbReference type="EMBL" id="QEKI01000009">
    <property type="protein sequence ID" value="PVY39974.1"/>
    <property type="molecule type" value="Genomic_DNA"/>
</dbReference>
<gene>
    <name evidence="1" type="ORF">C8E01_109118</name>
</gene>
<dbReference type="Proteomes" id="UP000245466">
    <property type="component" value="Unassembled WGS sequence"/>
</dbReference>
<reference evidence="1 2" key="1">
    <citation type="submission" date="2018-04" db="EMBL/GenBank/DDBJ databases">
        <title>Genomic Encyclopedia of Type Strains, Phase IV (KMG-IV): sequencing the most valuable type-strain genomes for metagenomic binning, comparative biology and taxonomic classification.</title>
        <authorList>
            <person name="Goeker M."/>
        </authorList>
    </citation>
    <scope>NUCLEOTIDE SEQUENCE [LARGE SCALE GENOMIC DNA]</scope>
    <source>
        <strain evidence="1 2">DSM 100231</strain>
    </source>
</reference>
<dbReference type="Pfam" id="PF10387">
    <property type="entry name" value="DUF2442"/>
    <property type="match status" value="1"/>
</dbReference>
<comment type="caution">
    <text evidence="1">The sequence shown here is derived from an EMBL/GenBank/DDBJ whole genome shotgun (WGS) entry which is preliminary data.</text>
</comment>
<dbReference type="RefSeq" id="WP_116544104.1">
    <property type="nucleotide sequence ID" value="NZ_QEKI01000009.1"/>
</dbReference>
<dbReference type="AlphaFoldDB" id="A0A2U1AU70"/>
<evidence type="ECO:0000313" key="1">
    <source>
        <dbReference type="EMBL" id="PVY39974.1"/>
    </source>
</evidence>
<dbReference type="InterPro" id="IPR018841">
    <property type="entry name" value="DUF2442"/>
</dbReference>